<dbReference type="Gene3D" id="3.30.2310.20">
    <property type="entry name" value="RelE-like"/>
    <property type="match status" value="1"/>
</dbReference>
<accession>A0A975CNJ1</accession>
<name>A0A975CNJ1_9FLAO</name>
<sequence>MEFYNIISSKLSDKTYQSNIEYLEELWTIKEVINFIKKTEEVITILKTSPRTFKKYKNHKSIHQIVIVKQITLFYEINEKNVHLLFFFNNYQDPNKIKKLLE</sequence>
<gene>
    <name evidence="1" type="ORF">J3359_01005</name>
</gene>
<dbReference type="InterPro" id="IPR035093">
    <property type="entry name" value="RelE/ParE_toxin_dom_sf"/>
</dbReference>
<dbReference type="EMBL" id="CP071869">
    <property type="protein sequence ID" value="QTE22883.1"/>
    <property type="molecule type" value="Genomic_DNA"/>
</dbReference>
<dbReference type="AlphaFoldDB" id="A0A975CNJ1"/>
<protein>
    <submittedName>
        <fullName evidence="1">Type II toxin-antitoxin system RelE/ParE family toxin</fullName>
    </submittedName>
</protein>
<reference evidence="1 2" key="1">
    <citation type="submission" date="2021-03" db="EMBL/GenBank/DDBJ databases">
        <title>Complete genome of Polaribacter_sp.SM13.</title>
        <authorList>
            <person name="Jeong S.W."/>
            <person name="Bae J.W."/>
        </authorList>
    </citation>
    <scope>NUCLEOTIDE SEQUENCE [LARGE SCALE GENOMIC DNA]</scope>
    <source>
        <strain evidence="1 2">SM13</strain>
    </source>
</reference>
<dbReference type="KEGG" id="pcea:J3359_01005"/>
<evidence type="ECO:0000313" key="1">
    <source>
        <dbReference type="EMBL" id="QTE22883.1"/>
    </source>
</evidence>
<dbReference type="Proteomes" id="UP000663920">
    <property type="component" value="Chromosome"/>
</dbReference>
<keyword evidence="2" id="KW-1185">Reference proteome</keyword>
<dbReference type="RefSeq" id="WP_208078878.1">
    <property type="nucleotide sequence ID" value="NZ_CP071869.1"/>
</dbReference>
<organism evidence="1 2">
    <name type="scientific">Polaribacter cellanae</name>
    <dbReference type="NCBI Taxonomy" id="2818493"/>
    <lineage>
        <taxon>Bacteria</taxon>
        <taxon>Pseudomonadati</taxon>
        <taxon>Bacteroidota</taxon>
        <taxon>Flavobacteriia</taxon>
        <taxon>Flavobacteriales</taxon>
        <taxon>Flavobacteriaceae</taxon>
    </lineage>
</organism>
<proteinExistence type="predicted"/>
<evidence type="ECO:0000313" key="2">
    <source>
        <dbReference type="Proteomes" id="UP000663920"/>
    </source>
</evidence>